<dbReference type="InterPro" id="IPR038441">
    <property type="entry name" value="THAP_Znf_sf"/>
</dbReference>
<dbReference type="PANTHER" id="PTHR46600">
    <property type="entry name" value="THAP DOMAIN-CONTAINING"/>
    <property type="match status" value="1"/>
</dbReference>
<keyword evidence="5" id="KW-0862">Zinc</keyword>
<reference evidence="15 17" key="1">
    <citation type="submission" date="2008-03" db="EMBL/GenBank/DDBJ databases">
        <title>Annotation of Ixodes scapularis.</title>
        <authorList>
            <consortium name="Ixodes scapularis Genome Project Consortium"/>
            <person name="Caler E."/>
            <person name="Hannick L.I."/>
            <person name="Bidwell S."/>
            <person name="Joardar V."/>
            <person name="Thiagarajan M."/>
            <person name="Amedeo P."/>
            <person name="Galinsky K.J."/>
            <person name="Schobel S."/>
            <person name="Inman J."/>
            <person name="Hostetler J."/>
            <person name="Miller J."/>
            <person name="Hammond M."/>
            <person name="Megy K."/>
            <person name="Lawson D."/>
            <person name="Kodira C."/>
            <person name="Sutton G."/>
            <person name="Meyer J."/>
            <person name="Hill C.A."/>
            <person name="Birren B."/>
            <person name="Nene V."/>
            <person name="Collins F."/>
            <person name="Alarcon-Chaidez F."/>
            <person name="Wikel S."/>
            <person name="Strausberg R."/>
        </authorList>
    </citation>
    <scope>NUCLEOTIDE SEQUENCE [LARGE SCALE GENOMIC DNA]</scope>
    <source>
        <strain evidence="17">Wikel</strain>
        <strain evidence="15">Wikel colony</strain>
    </source>
</reference>
<comment type="subcellular location">
    <subcellularLocation>
        <location evidence="1">Nucleus</location>
        <location evidence="1">Nucleoplasm</location>
    </subcellularLocation>
</comment>
<evidence type="ECO:0000256" key="10">
    <source>
        <dbReference type="ARBA" id="ARBA00023242"/>
    </source>
</evidence>
<feature type="region of interest" description="Disordered" evidence="13">
    <location>
        <begin position="85"/>
        <end position="142"/>
    </location>
</feature>
<evidence type="ECO:0000313" key="16">
    <source>
        <dbReference type="EnsemblMetazoa" id="ISCW005464-PA"/>
    </source>
</evidence>
<dbReference type="InterPro" id="IPR026516">
    <property type="entry name" value="THAP1/10"/>
</dbReference>
<organism>
    <name type="scientific">Ixodes scapularis</name>
    <name type="common">Black-legged tick</name>
    <name type="synonym">Deer tick</name>
    <dbReference type="NCBI Taxonomy" id="6945"/>
    <lineage>
        <taxon>Eukaryota</taxon>
        <taxon>Metazoa</taxon>
        <taxon>Ecdysozoa</taxon>
        <taxon>Arthropoda</taxon>
        <taxon>Chelicerata</taxon>
        <taxon>Arachnida</taxon>
        <taxon>Acari</taxon>
        <taxon>Parasitiformes</taxon>
        <taxon>Ixodida</taxon>
        <taxon>Ixodoidea</taxon>
        <taxon>Ixodidae</taxon>
        <taxon>Ixodinae</taxon>
        <taxon>Ixodes</taxon>
    </lineage>
</organism>
<keyword evidence="10" id="KW-0539">Nucleus</keyword>
<dbReference type="Proteomes" id="UP000001555">
    <property type="component" value="Unassembled WGS sequence"/>
</dbReference>
<accession>B7PNN2</accession>
<feature type="non-terminal residue" evidence="15">
    <location>
        <position position="182"/>
    </location>
</feature>
<protein>
    <recommendedName>
        <fullName evidence="14">THAP-type domain-containing protein</fullName>
    </recommendedName>
</protein>
<dbReference type="Pfam" id="PF05485">
    <property type="entry name" value="THAP"/>
    <property type="match status" value="1"/>
</dbReference>
<dbReference type="EnsemblMetazoa" id="ISCW005464-RA">
    <property type="protein sequence ID" value="ISCW005464-PA"/>
    <property type="gene ID" value="ISCW005464"/>
</dbReference>
<dbReference type="VEuPathDB" id="VectorBase:ISCP_016889"/>
<keyword evidence="3" id="KW-0479">Metal-binding</keyword>
<keyword evidence="9" id="KW-0804">Transcription</keyword>
<feature type="non-terminal residue" evidence="15">
    <location>
        <position position="1"/>
    </location>
</feature>
<name>B7PNN2_IXOSC</name>
<evidence type="ECO:0000256" key="11">
    <source>
        <dbReference type="ARBA" id="ARBA00023306"/>
    </source>
</evidence>
<evidence type="ECO:0000256" key="6">
    <source>
        <dbReference type="ARBA" id="ARBA00023015"/>
    </source>
</evidence>
<evidence type="ECO:0000256" key="1">
    <source>
        <dbReference type="ARBA" id="ARBA00004642"/>
    </source>
</evidence>
<sequence length="182" mass="20403">QVSFHKFPRSEAVFQKWVSAINGEDSKFLNVTKSSLVCSRHFLPSDFQPKVTARRRLLYETAVPSLFTFKMARNHLKRSAPLHHFKQDPAQPSEQRPVHSSGLESACPSRDTDSSETPPPMSDCGDEDFSGSDSSVSPIGEETDLPLPLVCEVADCPFVREVDMLKRLVGRQEKEISNLTKQ</sequence>
<evidence type="ECO:0000259" key="14">
    <source>
        <dbReference type="PROSITE" id="PS50950"/>
    </source>
</evidence>
<evidence type="ECO:0000256" key="3">
    <source>
        <dbReference type="ARBA" id="ARBA00022723"/>
    </source>
</evidence>
<reference evidence="16" key="2">
    <citation type="submission" date="2020-05" db="UniProtKB">
        <authorList>
            <consortium name="EnsemblMetazoa"/>
        </authorList>
    </citation>
    <scope>IDENTIFICATION</scope>
    <source>
        <strain evidence="16">wikel</strain>
    </source>
</reference>
<dbReference type="PROSITE" id="PS50950">
    <property type="entry name" value="ZF_THAP"/>
    <property type="match status" value="1"/>
</dbReference>
<feature type="domain" description="THAP-type" evidence="14">
    <location>
        <begin position="1"/>
        <end position="67"/>
    </location>
</feature>
<dbReference type="EMBL" id="DS753779">
    <property type="protein sequence ID" value="EEC08204.1"/>
    <property type="molecule type" value="Genomic_DNA"/>
</dbReference>
<dbReference type="VEuPathDB" id="VectorBase:ISCW005464"/>
<proteinExistence type="inferred from homology"/>
<dbReference type="AlphaFoldDB" id="B7PNN2"/>
<keyword evidence="17" id="KW-1185">Reference proteome</keyword>
<comment type="similarity">
    <text evidence="2">Belongs to the THAP1 family.</text>
</comment>
<keyword evidence="11" id="KW-0131">Cell cycle</keyword>
<dbReference type="VEuPathDB" id="VectorBase:ISCI005464"/>
<dbReference type="PaxDb" id="6945-B7PNN2"/>
<evidence type="ECO:0000256" key="4">
    <source>
        <dbReference type="ARBA" id="ARBA00022771"/>
    </source>
</evidence>
<dbReference type="SMART" id="SM00980">
    <property type="entry name" value="THAP"/>
    <property type="match status" value="1"/>
</dbReference>
<dbReference type="Gene3D" id="6.20.210.20">
    <property type="entry name" value="THAP domain"/>
    <property type="match status" value="1"/>
</dbReference>
<evidence type="ECO:0000313" key="15">
    <source>
        <dbReference type="EMBL" id="EEC08204.1"/>
    </source>
</evidence>
<dbReference type="HOGENOM" id="CLU_1485593_0_0_1"/>
<dbReference type="EMBL" id="ABJB010267734">
    <property type="status" value="NOT_ANNOTATED_CDS"/>
    <property type="molecule type" value="Genomic_DNA"/>
</dbReference>
<evidence type="ECO:0000256" key="12">
    <source>
        <dbReference type="PROSITE-ProRule" id="PRU00309"/>
    </source>
</evidence>
<keyword evidence="8 12" id="KW-0238">DNA-binding</keyword>
<dbReference type="SUPFAM" id="SSF57716">
    <property type="entry name" value="Glucocorticoid receptor-like (DNA-binding domain)"/>
    <property type="match status" value="1"/>
</dbReference>
<dbReference type="InParanoid" id="B7PNN2"/>
<dbReference type="KEGG" id="isc:8053958"/>
<dbReference type="PANTHER" id="PTHR46600:SF1">
    <property type="entry name" value="THAP DOMAIN-CONTAINING PROTEIN 1"/>
    <property type="match status" value="1"/>
</dbReference>
<dbReference type="GO" id="GO:0043565">
    <property type="term" value="F:sequence-specific DNA binding"/>
    <property type="evidence" value="ECO:0007669"/>
    <property type="project" value="InterPro"/>
</dbReference>
<evidence type="ECO:0000256" key="13">
    <source>
        <dbReference type="SAM" id="MobiDB-lite"/>
    </source>
</evidence>
<evidence type="ECO:0000313" key="17">
    <source>
        <dbReference type="Proteomes" id="UP000001555"/>
    </source>
</evidence>
<evidence type="ECO:0000256" key="5">
    <source>
        <dbReference type="ARBA" id="ARBA00022833"/>
    </source>
</evidence>
<dbReference type="SMART" id="SM00692">
    <property type="entry name" value="DM3"/>
    <property type="match status" value="1"/>
</dbReference>
<dbReference type="GO" id="GO:0008270">
    <property type="term" value="F:zinc ion binding"/>
    <property type="evidence" value="ECO:0007669"/>
    <property type="project" value="UniProtKB-KW"/>
</dbReference>
<dbReference type="OrthoDB" id="5982876at2759"/>
<dbReference type="STRING" id="6945.B7PNN2"/>
<evidence type="ECO:0000256" key="2">
    <source>
        <dbReference type="ARBA" id="ARBA00006177"/>
    </source>
</evidence>
<evidence type="ECO:0000256" key="8">
    <source>
        <dbReference type="ARBA" id="ARBA00023125"/>
    </source>
</evidence>
<gene>
    <name evidence="16" type="primary">8053958</name>
    <name evidence="15" type="ORF">IscW_ISCW005464</name>
</gene>
<evidence type="ECO:0000256" key="9">
    <source>
        <dbReference type="ARBA" id="ARBA00023163"/>
    </source>
</evidence>
<dbReference type="GO" id="GO:0005654">
    <property type="term" value="C:nucleoplasm"/>
    <property type="evidence" value="ECO:0007669"/>
    <property type="project" value="UniProtKB-SubCell"/>
</dbReference>
<keyword evidence="4 12" id="KW-0863">Zinc-finger</keyword>
<keyword evidence="7" id="KW-0175">Coiled coil</keyword>
<dbReference type="InterPro" id="IPR006612">
    <property type="entry name" value="THAP_Znf"/>
</dbReference>
<evidence type="ECO:0000256" key="7">
    <source>
        <dbReference type="ARBA" id="ARBA00023054"/>
    </source>
</evidence>
<keyword evidence="6" id="KW-0805">Transcription regulation</keyword>